<evidence type="ECO:0008006" key="3">
    <source>
        <dbReference type="Google" id="ProtNLM"/>
    </source>
</evidence>
<protein>
    <recommendedName>
        <fullName evidence="3">C2H2-type domain-containing protein</fullName>
    </recommendedName>
</protein>
<proteinExistence type="predicted"/>
<dbReference type="EMBL" id="JAUKTV010000005">
    <property type="protein sequence ID" value="KAK0737317.1"/>
    <property type="molecule type" value="Genomic_DNA"/>
</dbReference>
<sequence>MMFAEDTNGQDTSGRAWFMPSAQYCTPLSKETASTTTVPMTVLSPELNRATISYTPWHHYDLQLELSLMTLDESHASPVPEQNDYPQVPDQTFTLLPLFNTTGLGPPTFLPPQPAPIPFAAAPLAPPAHDTGPSPPIISSVPTYMHQPGPEPIVASSYESSGTRQKKEKKATSIKRKLNPRFQCLHPGCNLNLGEARALNRHIWAAHREWAQENRVVRSEEMACPFPGCKHRGRKDNVLRHFKTKHKSI</sequence>
<name>A0AA40EGA2_9PEZI</name>
<accession>A0AA40EGA2</accession>
<comment type="caution">
    <text evidence="1">The sequence shown here is derived from an EMBL/GenBank/DDBJ whole genome shotgun (WGS) entry which is preliminary data.</text>
</comment>
<keyword evidence="2" id="KW-1185">Reference proteome</keyword>
<organism evidence="1 2">
    <name type="scientific">Apiosordaria backusii</name>
    <dbReference type="NCBI Taxonomy" id="314023"/>
    <lineage>
        <taxon>Eukaryota</taxon>
        <taxon>Fungi</taxon>
        <taxon>Dikarya</taxon>
        <taxon>Ascomycota</taxon>
        <taxon>Pezizomycotina</taxon>
        <taxon>Sordariomycetes</taxon>
        <taxon>Sordariomycetidae</taxon>
        <taxon>Sordariales</taxon>
        <taxon>Lasiosphaeriaceae</taxon>
        <taxon>Apiosordaria</taxon>
    </lineage>
</organism>
<evidence type="ECO:0000313" key="1">
    <source>
        <dbReference type="EMBL" id="KAK0737317.1"/>
    </source>
</evidence>
<reference evidence="1" key="1">
    <citation type="submission" date="2023-06" db="EMBL/GenBank/DDBJ databases">
        <title>Genome-scale phylogeny and comparative genomics of the fungal order Sordariales.</title>
        <authorList>
            <consortium name="Lawrence Berkeley National Laboratory"/>
            <person name="Hensen N."/>
            <person name="Bonometti L."/>
            <person name="Westerberg I."/>
            <person name="Brannstrom I.O."/>
            <person name="Guillou S."/>
            <person name="Cros-Aarteil S."/>
            <person name="Calhoun S."/>
            <person name="Haridas S."/>
            <person name="Kuo A."/>
            <person name="Mondo S."/>
            <person name="Pangilinan J."/>
            <person name="Riley R."/>
            <person name="Labutti K."/>
            <person name="Andreopoulos B."/>
            <person name="Lipzen A."/>
            <person name="Chen C."/>
            <person name="Yanf M."/>
            <person name="Daum C."/>
            <person name="Ng V."/>
            <person name="Clum A."/>
            <person name="Steindorff A."/>
            <person name="Ohm R."/>
            <person name="Martin F."/>
            <person name="Silar P."/>
            <person name="Natvig D."/>
            <person name="Lalanne C."/>
            <person name="Gautier V."/>
            <person name="Ament-Velasquez S.L."/>
            <person name="Kruys A."/>
            <person name="Hutchinson M.I."/>
            <person name="Powell A.J."/>
            <person name="Barry K."/>
            <person name="Miller A.N."/>
            <person name="Grigoriev I.V."/>
            <person name="Debuchy R."/>
            <person name="Gladieux P."/>
            <person name="Thoren M.H."/>
            <person name="Johannesson H."/>
        </authorList>
    </citation>
    <scope>NUCLEOTIDE SEQUENCE</scope>
    <source>
        <strain evidence="1">CBS 540.89</strain>
    </source>
</reference>
<dbReference type="Proteomes" id="UP001172159">
    <property type="component" value="Unassembled WGS sequence"/>
</dbReference>
<gene>
    <name evidence="1" type="ORF">B0T21DRAFT_162128</name>
</gene>
<dbReference type="AlphaFoldDB" id="A0AA40EGA2"/>
<evidence type="ECO:0000313" key="2">
    <source>
        <dbReference type="Proteomes" id="UP001172159"/>
    </source>
</evidence>